<dbReference type="AlphaFoldDB" id="A0AAE0HUM2"/>
<dbReference type="EMBL" id="JAUEDM010000009">
    <property type="protein sequence ID" value="KAK3312276.1"/>
    <property type="molecule type" value="Genomic_DNA"/>
</dbReference>
<gene>
    <name evidence="3" type="ORF">B0H66DRAFT_538575</name>
</gene>
<evidence type="ECO:0000256" key="1">
    <source>
        <dbReference type="SAM" id="MobiDB-lite"/>
    </source>
</evidence>
<reference evidence="3" key="1">
    <citation type="journal article" date="2023" name="Mol. Phylogenet. Evol.">
        <title>Genome-scale phylogeny and comparative genomics of the fungal order Sordariales.</title>
        <authorList>
            <person name="Hensen N."/>
            <person name="Bonometti L."/>
            <person name="Westerberg I."/>
            <person name="Brannstrom I.O."/>
            <person name="Guillou S."/>
            <person name="Cros-Aarteil S."/>
            <person name="Calhoun S."/>
            <person name="Haridas S."/>
            <person name="Kuo A."/>
            <person name="Mondo S."/>
            <person name="Pangilinan J."/>
            <person name="Riley R."/>
            <person name="LaButti K."/>
            <person name="Andreopoulos B."/>
            <person name="Lipzen A."/>
            <person name="Chen C."/>
            <person name="Yan M."/>
            <person name="Daum C."/>
            <person name="Ng V."/>
            <person name="Clum A."/>
            <person name="Steindorff A."/>
            <person name="Ohm R.A."/>
            <person name="Martin F."/>
            <person name="Silar P."/>
            <person name="Natvig D.O."/>
            <person name="Lalanne C."/>
            <person name="Gautier V."/>
            <person name="Ament-Velasquez S.L."/>
            <person name="Kruys A."/>
            <person name="Hutchinson M.I."/>
            <person name="Powell A.J."/>
            <person name="Barry K."/>
            <person name="Miller A.N."/>
            <person name="Grigoriev I.V."/>
            <person name="Debuchy R."/>
            <person name="Gladieux P."/>
            <person name="Hiltunen Thoren M."/>
            <person name="Johannesson H."/>
        </authorList>
    </citation>
    <scope>NUCLEOTIDE SEQUENCE</scope>
    <source>
        <strain evidence="3">CBS 118394</strain>
    </source>
</reference>
<accession>A0AAE0HUM2</accession>
<feature type="compositionally biased region" description="Polar residues" evidence="1">
    <location>
        <begin position="61"/>
        <end position="73"/>
    </location>
</feature>
<feature type="compositionally biased region" description="Low complexity" evidence="1">
    <location>
        <begin position="49"/>
        <end position="60"/>
    </location>
</feature>
<proteinExistence type="predicted"/>
<organism evidence="3 4">
    <name type="scientific">Apodospora peruviana</name>
    <dbReference type="NCBI Taxonomy" id="516989"/>
    <lineage>
        <taxon>Eukaryota</taxon>
        <taxon>Fungi</taxon>
        <taxon>Dikarya</taxon>
        <taxon>Ascomycota</taxon>
        <taxon>Pezizomycotina</taxon>
        <taxon>Sordariomycetes</taxon>
        <taxon>Sordariomycetidae</taxon>
        <taxon>Sordariales</taxon>
        <taxon>Lasiosphaeriaceae</taxon>
        <taxon>Apodospora</taxon>
    </lineage>
</organism>
<comment type="caution">
    <text evidence="3">The sequence shown here is derived from an EMBL/GenBank/DDBJ whole genome shotgun (WGS) entry which is preliminary data.</text>
</comment>
<dbReference type="Proteomes" id="UP001283341">
    <property type="component" value="Unassembled WGS sequence"/>
</dbReference>
<evidence type="ECO:0000256" key="2">
    <source>
        <dbReference type="SAM" id="Phobius"/>
    </source>
</evidence>
<keyword evidence="2" id="KW-0472">Membrane</keyword>
<evidence type="ECO:0000313" key="3">
    <source>
        <dbReference type="EMBL" id="KAK3312276.1"/>
    </source>
</evidence>
<keyword evidence="4" id="KW-1185">Reference proteome</keyword>
<keyword evidence="2" id="KW-1133">Transmembrane helix</keyword>
<feature type="region of interest" description="Disordered" evidence="1">
    <location>
        <begin position="40"/>
        <end position="77"/>
    </location>
</feature>
<feature type="transmembrane region" description="Helical" evidence="2">
    <location>
        <begin position="161"/>
        <end position="182"/>
    </location>
</feature>
<sequence length="195" mass="21491">MTPSLSFHRARALPNLVLPAAGPRLPKHIQTALIFSHPASSEQGNRFQAPSSSLAPSSTTENPSVQPTKTPDTLSLRKSPCQPACRLALTGTLWSSINLALKKQQTDRGRGRTRATKTVQPRRLILILSRLVRALLPYQPQPQYRRELPTPPAATMATMDLWTLLVLLIALVMAKVMIEIILDDLQLLFGIILGH</sequence>
<reference evidence="3" key="2">
    <citation type="submission" date="2023-06" db="EMBL/GenBank/DDBJ databases">
        <authorList>
            <consortium name="Lawrence Berkeley National Laboratory"/>
            <person name="Haridas S."/>
            <person name="Hensen N."/>
            <person name="Bonometti L."/>
            <person name="Westerberg I."/>
            <person name="Brannstrom I.O."/>
            <person name="Guillou S."/>
            <person name="Cros-Aarteil S."/>
            <person name="Calhoun S."/>
            <person name="Kuo A."/>
            <person name="Mondo S."/>
            <person name="Pangilinan J."/>
            <person name="Riley R."/>
            <person name="Labutti K."/>
            <person name="Andreopoulos B."/>
            <person name="Lipzen A."/>
            <person name="Chen C."/>
            <person name="Yanf M."/>
            <person name="Daum C."/>
            <person name="Ng V."/>
            <person name="Clum A."/>
            <person name="Steindorff A."/>
            <person name="Ohm R."/>
            <person name="Martin F."/>
            <person name="Silar P."/>
            <person name="Natvig D."/>
            <person name="Lalanne C."/>
            <person name="Gautier V."/>
            <person name="Ament-Velasquez S.L."/>
            <person name="Kruys A."/>
            <person name="Hutchinson M.I."/>
            <person name="Powell A.J."/>
            <person name="Barry K."/>
            <person name="Miller A.N."/>
            <person name="Grigoriev I.V."/>
            <person name="Debuchy R."/>
            <person name="Gladieux P."/>
            <person name="Thoren M.H."/>
            <person name="Johannesson H."/>
        </authorList>
    </citation>
    <scope>NUCLEOTIDE SEQUENCE</scope>
    <source>
        <strain evidence="3">CBS 118394</strain>
    </source>
</reference>
<protein>
    <submittedName>
        <fullName evidence="3">Uncharacterized protein</fullName>
    </submittedName>
</protein>
<evidence type="ECO:0000313" key="4">
    <source>
        <dbReference type="Proteomes" id="UP001283341"/>
    </source>
</evidence>
<keyword evidence="2" id="KW-0812">Transmembrane</keyword>
<name>A0AAE0HUM2_9PEZI</name>